<dbReference type="Proteomes" id="UP000007431">
    <property type="component" value="Unassembled WGS sequence"/>
</dbReference>
<dbReference type="AlphaFoldDB" id="D8PLZ5"/>
<keyword evidence="1" id="KW-1133">Transmembrane helix</keyword>
<dbReference type="STRING" id="578458.D8PLZ5"/>
<evidence type="ECO:0000313" key="3">
    <source>
        <dbReference type="Proteomes" id="UP000007431"/>
    </source>
</evidence>
<gene>
    <name evidence="2" type="ORF">SCHCODRAFT_103391</name>
</gene>
<dbReference type="OrthoDB" id="8061355at2759"/>
<feature type="non-terminal residue" evidence="2">
    <location>
        <position position="163"/>
    </location>
</feature>
<reference evidence="2 3" key="1">
    <citation type="journal article" date="2010" name="Nat. Biotechnol.">
        <title>Genome sequence of the model mushroom Schizophyllum commune.</title>
        <authorList>
            <person name="Ohm R.A."/>
            <person name="de Jong J.F."/>
            <person name="Lugones L.G."/>
            <person name="Aerts A."/>
            <person name="Kothe E."/>
            <person name="Stajich J.E."/>
            <person name="de Vries R.P."/>
            <person name="Record E."/>
            <person name="Levasseur A."/>
            <person name="Baker S.E."/>
            <person name="Bartholomew K.A."/>
            <person name="Coutinho P.M."/>
            <person name="Erdmann S."/>
            <person name="Fowler T.J."/>
            <person name="Gathman A.C."/>
            <person name="Lombard V."/>
            <person name="Henrissat B."/>
            <person name="Knabe N."/>
            <person name="Kuees U."/>
            <person name="Lilly W.W."/>
            <person name="Lindquist E."/>
            <person name="Lucas S."/>
            <person name="Magnuson J.K."/>
            <person name="Piumi F."/>
            <person name="Raudaskoski M."/>
            <person name="Salamov A."/>
            <person name="Schmutz J."/>
            <person name="Schwarze F.W.M.R."/>
            <person name="vanKuyk P.A."/>
            <person name="Horton J.S."/>
            <person name="Grigoriev I.V."/>
            <person name="Woesten H.A.B."/>
        </authorList>
    </citation>
    <scope>NUCLEOTIDE SEQUENCE [LARGE SCALE GENOMIC DNA]</scope>
    <source>
        <strain evidence="3">H4-8 / FGSC 9210</strain>
    </source>
</reference>
<dbReference type="GeneID" id="9588837"/>
<dbReference type="InParanoid" id="D8PLZ5"/>
<keyword evidence="1" id="KW-0472">Membrane</keyword>
<organism evidence="3">
    <name type="scientific">Schizophyllum commune (strain H4-8 / FGSC 9210)</name>
    <name type="common">Split gill fungus</name>
    <dbReference type="NCBI Taxonomy" id="578458"/>
    <lineage>
        <taxon>Eukaryota</taxon>
        <taxon>Fungi</taxon>
        <taxon>Dikarya</taxon>
        <taxon>Basidiomycota</taxon>
        <taxon>Agaricomycotina</taxon>
        <taxon>Agaricomycetes</taxon>
        <taxon>Agaricomycetidae</taxon>
        <taxon>Agaricales</taxon>
        <taxon>Schizophyllaceae</taxon>
        <taxon>Schizophyllum</taxon>
    </lineage>
</organism>
<proteinExistence type="predicted"/>
<protein>
    <submittedName>
        <fullName evidence="2">Uncharacterized protein</fullName>
    </submittedName>
</protein>
<dbReference type="HOGENOM" id="CLU_1628029_0_0_1"/>
<name>D8PLZ5_SCHCM</name>
<dbReference type="EMBL" id="GL377302">
    <property type="protein sequence ID" value="EFJ03427.1"/>
    <property type="molecule type" value="Genomic_DNA"/>
</dbReference>
<dbReference type="KEGG" id="scm:SCHCO_02527584"/>
<dbReference type="VEuPathDB" id="FungiDB:SCHCODRAFT_02527584"/>
<sequence>MAGLFWRQFAILCWKNAVVLSKHPLLNILRAFILPIAYGIFLAVAQSFLVKTNNYGIGEPHPIFPLSSQFDGSLTLVWADATNGSASPSPTDIMSRVTSNFSPSQLDAVKKVASPDDIPATCPENFNLFSECFAAIEFHDPIPTNISASVVNYTLRADVRRVR</sequence>
<dbReference type="VEuPathDB" id="FungiDB:SCHCODRAFT_02557894"/>
<keyword evidence="3" id="KW-1185">Reference proteome</keyword>
<feature type="transmembrane region" description="Helical" evidence="1">
    <location>
        <begin position="28"/>
        <end position="50"/>
    </location>
</feature>
<dbReference type="OMA" id="FIQPATY"/>
<evidence type="ECO:0000313" key="2">
    <source>
        <dbReference type="EMBL" id="EFJ03427.1"/>
    </source>
</evidence>
<accession>D8PLZ5</accession>
<evidence type="ECO:0000256" key="1">
    <source>
        <dbReference type="SAM" id="Phobius"/>
    </source>
</evidence>
<dbReference type="RefSeq" id="XP_003038329.1">
    <property type="nucleotide sequence ID" value="XM_003038283.1"/>
</dbReference>
<dbReference type="eggNOG" id="KOG0059">
    <property type="taxonomic scope" value="Eukaryota"/>
</dbReference>
<keyword evidence="1" id="KW-0812">Transmembrane</keyword>